<feature type="compositionally biased region" description="Polar residues" evidence="4">
    <location>
        <begin position="288"/>
        <end position="298"/>
    </location>
</feature>
<evidence type="ECO:0008006" key="7">
    <source>
        <dbReference type="Google" id="ProtNLM"/>
    </source>
</evidence>
<evidence type="ECO:0000313" key="5">
    <source>
        <dbReference type="EMBL" id="KAG6421671.1"/>
    </source>
</evidence>
<feature type="region of interest" description="Disordered" evidence="4">
    <location>
        <begin position="637"/>
        <end position="659"/>
    </location>
</feature>
<protein>
    <recommendedName>
        <fullName evidence="7">Filament-like plant protein 7</fullName>
    </recommendedName>
</protein>
<evidence type="ECO:0000256" key="2">
    <source>
        <dbReference type="ARBA" id="ARBA00023054"/>
    </source>
</evidence>
<keyword evidence="6" id="KW-1185">Reference proteome</keyword>
<dbReference type="OrthoDB" id="1917992at2759"/>
<dbReference type="Proteomes" id="UP000298416">
    <property type="component" value="Unassembled WGS sequence"/>
</dbReference>
<evidence type="ECO:0000256" key="1">
    <source>
        <dbReference type="ARBA" id="ARBA00005921"/>
    </source>
</evidence>
<organism evidence="5">
    <name type="scientific">Salvia splendens</name>
    <name type="common">Scarlet sage</name>
    <dbReference type="NCBI Taxonomy" id="180675"/>
    <lineage>
        <taxon>Eukaryota</taxon>
        <taxon>Viridiplantae</taxon>
        <taxon>Streptophyta</taxon>
        <taxon>Embryophyta</taxon>
        <taxon>Tracheophyta</taxon>
        <taxon>Spermatophyta</taxon>
        <taxon>Magnoliopsida</taxon>
        <taxon>eudicotyledons</taxon>
        <taxon>Gunneridae</taxon>
        <taxon>Pentapetalae</taxon>
        <taxon>asterids</taxon>
        <taxon>lamiids</taxon>
        <taxon>Lamiales</taxon>
        <taxon>Lamiaceae</taxon>
        <taxon>Nepetoideae</taxon>
        <taxon>Mentheae</taxon>
        <taxon>Salviinae</taxon>
        <taxon>Salvia</taxon>
        <taxon>Salvia subgen. Calosphace</taxon>
        <taxon>core Calosphace</taxon>
    </lineage>
</organism>
<dbReference type="Pfam" id="PF05911">
    <property type="entry name" value="FPP"/>
    <property type="match status" value="1"/>
</dbReference>
<dbReference type="InterPro" id="IPR008587">
    <property type="entry name" value="FPP_plant"/>
</dbReference>
<feature type="region of interest" description="Disordered" evidence="4">
    <location>
        <begin position="288"/>
        <end position="311"/>
    </location>
</feature>
<feature type="region of interest" description="Disordered" evidence="4">
    <location>
        <begin position="739"/>
        <end position="785"/>
    </location>
</feature>
<evidence type="ECO:0000256" key="4">
    <source>
        <dbReference type="SAM" id="MobiDB-lite"/>
    </source>
</evidence>
<comment type="similarity">
    <text evidence="1">Belongs to the FPP family.</text>
</comment>
<keyword evidence="2 3" id="KW-0175">Coiled coil</keyword>
<sequence>MKVEIIHAAAGWEKAKKDAISMKKDLDKALHQKAASDERASHLDAALKECTQQLHHVREDQERRIHGAMMKASEEFEKKRIDLQGKLAEAGKRIARSEAENSQLRNALSSKEKAIEEMSKYKAQAEADLNAFALRVDSSEKDKASLSYEVRVLEKELDIRNEETEFNRRTAEIAQTKHHESLKKVAKLESECQRLRLLVRRRLPGPAALTKMKNEVEMLGKDQDGTRRRRSNSFMITSADFRIDDAAANTKINLLTEQLLRMEEQNRSLQYALDKNSSEFQFSSNMYAQAPPRSSQGDAQEEGSLKKERTTERSLAALSDLGSDDKASCAESWGSTLVSELERFKNERQLGAQSNGYMETPEMNLMDDFAEMEKLAIVSIDYPATSSRHSSEEGNGPSEGRSWPIIASDMVPVHSNESQTLISDKDIQSGNTSANRFPERLDDLLKILLEYCQALNISPHGVLEDMKVALEHNNSDSACATTHSPEVSRQASNKSCNLEASDTGITSHISTTNKTDQLESNVGTQISKILELLEGINILPRDNGAAEDDKRLPYKNLATPTGYMVRVFQWKSAELSEVLEQIFQTCNELQKGKANLDQFVQIVASSLDWLVNHCFSLQDVSSMKDAMRSRLEWDESRSESDFDSGSANHSTGSNRVSIQREDAKKLTVELENTDLSTIDFEGRAQSPIFKAEAFKNQPKKETALQSMGNNEDQIKNLNIAKVQETKFMDTNHEQRNACIKISRPKNDPEDKGNSVKRQEETCNNQETQPKSMRSNGSQDDGKPCEKQLRDDWEISAASEKLAECQETILNLGKQLKALASPRDAAIFDTVVYTPADYVITSTPTSKRIHSKRLSLLDNMLAEDSDKNGASPTATDHIQNGSIGSTVSTNAASEPWSKFTNSDGIEGKVNTIENVSMAIVPRKKKEGRNFLKKLFLWQRKGNRKKALFS</sequence>
<proteinExistence type="inferred from homology"/>
<dbReference type="PANTHER" id="PTHR31580">
    <property type="entry name" value="FILAMENT-LIKE PLANT PROTEIN 4"/>
    <property type="match status" value="1"/>
</dbReference>
<feature type="region of interest" description="Disordered" evidence="4">
    <location>
        <begin position="864"/>
        <end position="889"/>
    </location>
</feature>
<dbReference type="AlphaFoldDB" id="A0A8X8XWD4"/>
<reference evidence="5" key="2">
    <citation type="submission" date="2020-08" db="EMBL/GenBank/DDBJ databases">
        <title>Plant Genome Project.</title>
        <authorList>
            <person name="Zhang R.-G."/>
        </authorList>
    </citation>
    <scope>NUCLEOTIDE SEQUENCE</scope>
    <source>
        <strain evidence="5">Huo1</strain>
        <tissue evidence="5">Leaf</tissue>
    </source>
</reference>
<feature type="compositionally biased region" description="Polar residues" evidence="4">
    <location>
        <begin position="761"/>
        <end position="778"/>
    </location>
</feature>
<feature type="coiled-coil region" evidence="3">
    <location>
        <begin position="87"/>
        <end position="128"/>
    </location>
</feature>
<comment type="caution">
    <text evidence="5">The sequence shown here is derived from an EMBL/GenBank/DDBJ whole genome shotgun (WGS) entry which is preliminary data.</text>
</comment>
<feature type="compositionally biased region" description="Basic and acidic residues" evidence="4">
    <location>
        <begin position="744"/>
        <end position="760"/>
    </location>
</feature>
<reference evidence="5" key="1">
    <citation type="submission" date="2018-01" db="EMBL/GenBank/DDBJ databases">
        <authorList>
            <person name="Mao J.F."/>
        </authorList>
    </citation>
    <scope>NUCLEOTIDE SEQUENCE</scope>
    <source>
        <strain evidence="5">Huo1</strain>
        <tissue evidence="5">Leaf</tissue>
    </source>
</reference>
<evidence type="ECO:0000256" key="3">
    <source>
        <dbReference type="SAM" id="Coils"/>
    </source>
</evidence>
<feature type="compositionally biased region" description="Polar residues" evidence="4">
    <location>
        <begin position="867"/>
        <end position="889"/>
    </location>
</feature>
<gene>
    <name evidence="5" type="ORF">SASPL_118228</name>
</gene>
<feature type="compositionally biased region" description="Polar residues" evidence="4">
    <location>
        <begin position="643"/>
        <end position="657"/>
    </location>
</feature>
<dbReference type="EMBL" id="PNBA02000006">
    <property type="protein sequence ID" value="KAG6421671.1"/>
    <property type="molecule type" value="Genomic_DNA"/>
</dbReference>
<dbReference type="PANTHER" id="PTHR31580:SF22">
    <property type="entry name" value="FILAMENT-LIKE PLANT PROTEIN 7"/>
    <property type="match status" value="1"/>
</dbReference>
<accession>A0A8X8XWD4</accession>
<evidence type="ECO:0000313" key="6">
    <source>
        <dbReference type="Proteomes" id="UP000298416"/>
    </source>
</evidence>
<name>A0A8X8XWD4_SALSN</name>